<dbReference type="HOGENOM" id="CLU_2797136_0_0_1"/>
<protein>
    <submittedName>
        <fullName evidence="1">Uncharacterized protein</fullName>
    </submittedName>
</protein>
<sequence>MNLQRFMRGNYTVLLHQLWLCRVKLANANKGFEKLQDAVRLTGAVKTYRWDRGISKEGNEMRDEKASR</sequence>
<dbReference type="InParanoid" id="T1HTT5"/>
<dbReference type="EMBL" id="ACPB03018765">
    <property type="status" value="NOT_ANNOTATED_CDS"/>
    <property type="molecule type" value="Genomic_DNA"/>
</dbReference>
<dbReference type="EnsemblMetazoa" id="RPRC007455-RA">
    <property type="protein sequence ID" value="RPRC007455-PA"/>
    <property type="gene ID" value="RPRC007455"/>
</dbReference>
<evidence type="ECO:0000313" key="1">
    <source>
        <dbReference type="EnsemblMetazoa" id="RPRC007455-PA"/>
    </source>
</evidence>
<organism evidence="1 2">
    <name type="scientific">Rhodnius prolixus</name>
    <name type="common">Triatomid bug</name>
    <dbReference type="NCBI Taxonomy" id="13249"/>
    <lineage>
        <taxon>Eukaryota</taxon>
        <taxon>Metazoa</taxon>
        <taxon>Ecdysozoa</taxon>
        <taxon>Arthropoda</taxon>
        <taxon>Hexapoda</taxon>
        <taxon>Insecta</taxon>
        <taxon>Pterygota</taxon>
        <taxon>Neoptera</taxon>
        <taxon>Paraneoptera</taxon>
        <taxon>Hemiptera</taxon>
        <taxon>Heteroptera</taxon>
        <taxon>Panheteroptera</taxon>
        <taxon>Cimicomorpha</taxon>
        <taxon>Reduviidae</taxon>
        <taxon>Triatominae</taxon>
        <taxon>Rhodnius</taxon>
    </lineage>
</organism>
<proteinExistence type="predicted"/>
<reference evidence="1" key="1">
    <citation type="submission" date="2015-05" db="UniProtKB">
        <authorList>
            <consortium name="EnsemblMetazoa"/>
        </authorList>
    </citation>
    <scope>IDENTIFICATION</scope>
</reference>
<dbReference type="Proteomes" id="UP000015103">
    <property type="component" value="Unassembled WGS sequence"/>
</dbReference>
<keyword evidence="2" id="KW-1185">Reference proteome</keyword>
<dbReference type="VEuPathDB" id="VectorBase:RPRC007455"/>
<dbReference type="AlphaFoldDB" id="T1HTT5"/>
<accession>T1HTT5</accession>
<evidence type="ECO:0000313" key="2">
    <source>
        <dbReference type="Proteomes" id="UP000015103"/>
    </source>
</evidence>
<name>T1HTT5_RHOPR</name>